<name>A0A1C3YPY9_9BACT</name>
<evidence type="ECO:0000313" key="2">
    <source>
        <dbReference type="Proteomes" id="UP000242818"/>
    </source>
</evidence>
<dbReference type="AlphaFoldDB" id="A0A1C3YPY9"/>
<dbReference type="RefSeq" id="WP_089707791.1">
    <property type="nucleotide sequence ID" value="NZ_FMAR01000001.1"/>
</dbReference>
<dbReference type="PROSITE" id="PS51257">
    <property type="entry name" value="PROKAR_LIPOPROTEIN"/>
    <property type="match status" value="1"/>
</dbReference>
<dbReference type="OrthoDB" id="650598at2"/>
<dbReference type="EMBL" id="FMAR01000001">
    <property type="protein sequence ID" value="SCB72088.1"/>
    <property type="molecule type" value="Genomic_DNA"/>
</dbReference>
<dbReference type="STRING" id="1335309.GA0116948_10133"/>
<dbReference type="Proteomes" id="UP000242818">
    <property type="component" value="Unassembled WGS sequence"/>
</dbReference>
<keyword evidence="2" id="KW-1185">Reference proteome</keyword>
<organism evidence="1 2">
    <name type="scientific">Chitinophaga costaii</name>
    <dbReference type="NCBI Taxonomy" id="1335309"/>
    <lineage>
        <taxon>Bacteria</taxon>
        <taxon>Pseudomonadati</taxon>
        <taxon>Bacteroidota</taxon>
        <taxon>Chitinophagia</taxon>
        <taxon>Chitinophagales</taxon>
        <taxon>Chitinophagaceae</taxon>
        <taxon>Chitinophaga</taxon>
    </lineage>
</organism>
<sequence length="255" mass="28554">MFQFSYKKYFKAGVVAISMLLLGTSCKKDMPDEVYPASVTIVNGINDNTTLLSAYFGDTQPKIYGLLSYIYPGNTINYATNKQVLPVTLYKNYDTVSPIKPFLKTSLPLELGSIYTHFVYGSASAVKQMTIKEQIPLRDKNDSVAYLRIINLFDNRAIDVLQLEPVPGTMVSNLAYEQLTDFIKVPDNSAVYNFRFEVRDHATGEILATFTDINIYTGTTTLNTQWLFKARTLLVSGTYTAAGNFTARAKSFGHF</sequence>
<gene>
    <name evidence="1" type="ORF">GA0116948_10133</name>
</gene>
<proteinExistence type="predicted"/>
<evidence type="ECO:0008006" key="3">
    <source>
        <dbReference type="Google" id="ProtNLM"/>
    </source>
</evidence>
<accession>A0A1C3YPY9</accession>
<evidence type="ECO:0000313" key="1">
    <source>
        <dbReference type="EMBL" id="SCB72088.1"/>
    </source>
</evidence>
<protein>
    <recommendedName>
        <fullName evidence="3">DUF4397 domain-containing protein</fullName>
    </recommendedName>
</protein>
<reference evidence="1 2" key="1">
    <citation type="submission" date="2016-08" db="EMBL/GenBank/DDBJ databases">
        <authorList>
            <person name="Seilhamer J.J."/>
        </authorList>
    </citation>
    <scope>NUCLEOTIDE SEQUENCE [LARGE SCALE GENOMIC DNA]</scope>
    <source>
        <strain evidence="1 2">A37T2</strain>
    </source>
</reference>